<dbReference type="EMBL" id="AHAM01000206">
    <property type="protein sequence ID" value="EHK54594.1"/>
    <property type="molecule type" value="Genomic_DNA"/>
</dbReference>
<evidence type="ECO:0000313" key="2">
    <source>
        <dbReference type="Proteomes" id="UP000003250"/>
    </source>
</evidence>
<sequence>MQRMHTMDTGMPCTRDRTQVPVGFASADPSRFADAGASHQEVAIALFATACRTRSVSSQAAIFAIRWHLEALIHVVDTVLAKGSGTDCRWAPQSDQLNFSPRGV</sequence>
<name>H0HXI3_9HYPH</name>
<dbReference type="Proteomes" id="UP000003250">
    <property type="component" value="Unassembled WGS sequence"/>
</dbReference>
<accession>H0HXI3</accession>
<dbReference type="AlphaFoldDB" id="H0HXI3"/>
<reference evidence="1 2" key="1">
    <citation type="journal article" date="2012" name="J. Bacteriol.">
        <title>Draft Genome Sequence of Mesorhizobium alhagi CCNWXJ12-2T, a Novel Salt-Resistant Species Isolated from the Desert of Northwestern China.</title>
        <authorList>
            <person name="Zhou M."/>
            <person name="Chen W."/>
            <person name="Chen H."/>
            <person name="Wei G."/>
        </authorList>
    </citation>
    <scope>NUCLEOTIDE SEQUENCE [LARGE SCALE GENOMIC DNA]</scope>
    <source>
        <strain evidence="1 2">CCNWXJ12-2</strain>
    </source>
</reference>
<gene>
    <name evidence="1" type="ORF">MAXJ12_24522</name>
</gene>
<protein>
    <submittedName>
        <fullName evidence="1">Uncharacterized protein</fullName>
    </submittedName>
</protein>
<keyword evidence="2" id="KW-1185">Reference proteome</keyword>
<evidence type="ECO:0000313" key="1">
    <source>
        <dbReference type="EMBL" id="EHK54594.1"/>
    </source>
</evidence>
<organism evidence="1 2">
    <name type="scientific">Mesorhizobium alhagi CCNWXJ12-2</name>
    <dbReference type="NCBI Taxonomy" id="1107882"/>
    <lineage>
        <taxon>Bacteria</taxon>
        <taxon>Pseudomonadati</taxon>
        <taxon>Pseudomonadota</taxon>
        <taxon>Alphaproteobacteria</taxon>
        <taxon>Hyphomicrobiales</taxon>
        <taxon>Phyllobacteriaceae</taxon>
        <taxon>Allomesorhizobium</taxon>
    </lineage>
</organism>
<proteinExistence type="predicted"/>